<dbReference type="AlphaFoldDB" id="A0A943A060"/>
<evidence type="ECO:0000313" key="2">
    <source>
        <dbReference type="EMBL" id="MBS4884923.1"/>
    </source>
</evidence>
<accession>A0A943A060</accession>
<dbReference type="EMBL" id="JAGZMZ010000029">
    <property type="protein sequence ID" value="MBS4884923.1"/>
    <property type="molecule type" value="Genomic_DNA"/>
</dbReference>
<comment type="caution">
    <text evidence="2">The sequence shown here is derived from an EMBL/GenBank/DDBJ whole genome shotgun (WGS) entry which is preliminary data.</text>
</comment>
<evidence type="ECO:0000259" key="1">
    <source>
        <dbReference type="Pfam" id="PF00882"/>
    </source>
</evidence>
<dbReference type="GeneID" id="92794042"/>
<protein>
    <submittedName>
        <fullName evidence="2">Zinc dependent phospholipase C family protein</fullName>
    </submittedName>
</protein>
<gene>
    <name evidence="2" type="ORF">KHZ85_09200</name>
</gene>
<feature type="domain" description="Phospholipase C/D" evidence="1">
    <location>
        <begin position="6"/>
        <end position="166"/>
    </location>
</feature>
<organism evidence="2 3">
    <name type="scientific">Amedibacillus dolichus</name>
    <dbReference type="NCBI Taxonomy" id="31971"/>
    <lineage>
        <taxon>Bacteria</taxon>
        <taxon>Bacillati</taxon>
        <taxon>Bacillota</taxon>
        <taxon>Erysipelotrichia</taxon>
        <taxon>Erysipelotrichales</taxon>
        <taxon>Erysipelotrichaceae</taxon>
        <taxon>Amedibacillus</taxon>
    </lineage>
</organism>
<evidence type="ECO:0000313" key="3">
    <source>
        <dbReference type="Proteomes" id="UP000753219"/>
    </source>
</evidence>
<name>A0A943A060_9FIRM</name>
<dbReference type="InterPro" id="IPR029002">
    <property type="entry name" value="PLPC/GPLD1"/>
</dbReference>
<proteinExistence type="predicted"/>
<dbReference type="Proteomes" id="UP000753219">
    <property type="component" value="Unassembled WGS sequence"/>
</dbReference>
<dbReference type="RefSeq" id="WP_004800618.1">
    <property type="nucleotide sequence ID" value="NZ_CABKNA010000002.1"/>
</dbReference>
<dbReference type="Pfam" id="PF00882">
    <property type="entry name" value="Zn_dep_PLPC"/>
    <property type="match status" value="1"/>
</dbReference>
<sequence length="332" mass="39138">MPNIITHKIFAEEVAKQIHHPKILELIYQHEQLFYIGSNGPDFLFFHHALPWEAYKDQTLSRLGNRMHSSGTNTFYSIALTQIKRQKKPAVKEAMMGYLFGHLCHWALDRTTHPYIFYRTGHGKLINCSYHHRFESMIDTVMLKKFKHTDIRKFQSSRICEFDDDMLKAIARIYVPCAKEGFATKLTVHEIRESITAWGKVQKLLYDPKYIKFNILQGLESMVNKPWLLSGNIVLCDEDKQYDVLNEEHRYWQHPCDDHISSNASFLDLFWQATYLACEVIMKAYDCIAYDADENILLDVLKNESYDTGLSEQQEMKYFDIIYEHEETKNIQ</sequence>
<reference evidence="2" key="1">
    <citation type="submission" date="2021-02" db="EMBL/GenBank/DDBJ databases">
        <title>Infant gut strain persistence is associated with maternal origin, phylogeny, and functional potential including surface adhesion and iron acquisition.</title>
        <authorList>
            <person name="Lou Y.C."/>
        </authorList>
    </citation>
    <scope>NUCLEOTIDE SEQUENCE</scope>
    <source>
        <strain evidence="2">L3_108_103G1_dasL3_108_103G1_concoct_2</strain>
    </source>
</reference>